<dbReference type="SUPFAM" id="SSF51230">
    <property type="entry name" value="Single hybrid motif"/>
    <property type="match status" value="1"/>
</dbReference>
<reference evidence="2 3" key="1">
    <citation type="submission" date="2024-07" db="EMBL/GenBank/DDBJ databases">
        <title>A survey of Mimosa microsymbionts across Brazilian biomes reveals a high diversity of Paraburkholderia nodulating endemic species, but also that Cupriavidus is common as a symbiont of widespread species.</title>
        <authorList>
            <person name="Rouws L."/>
            <person name="Barauna A."/>
            <person name="Beukes C."/>
            <person name="Rouws J.R.C."/>
            <person name="De Faria S.M."/>
            <person name="Gross E."/>
            <person name="Bueno Dos Reis Junior F."/>
            <person name="Simon M.F."/>
            <person name="Maluk M."/>
            <person name="Odee D.W."/>
            <person name="Kenicer G."/>
            <person name="Young J.P.W."/>
            <person name="Reis V.M."/>
            <person name="Zilli J."/>
            <person name="James E.K."/>
        </authorList>
    </citation>
    <scope>NUCLEOTIDE SEQUENCE [LARGE SCALE GENOMIC DNA]</scope>
    <source>
        <strain evidence="2 3">BR14375</strain>
    </source>
</reference>
<dbReference type="RefSeq" id="WP_368608483.1">
    <property type="nucleotide sequence ID" value="NZ_JBFPKB010000012.1"/>
</dbReference>
<dbReference type="Gene3D" id="2.40.50.100">
    <property type="match status" value="1"/>
</dbReference>
<dbReference type="InterPro" id="IPR011053">
    <property type="entry name" value="Single_hybrid_motif"/>
</dbReference>
<dbReference type="Pfam" id="PF00364">
    <property type="entry name" value="Biotin_lipoyl"/>
    <property type="match status" value="1"/>
</dbReference>
<evidence type="ECO:0000313" key="3">
    <source>
        <dbReference type="Proteomes" id="UP001558535"/>
    </source>
</evidence>
<evidence type="ECO:0000259" key="1">
    <source>
        <dbReference type="Pfam" id="PF00364"/>
    </source>
</evidence>
<evidence type="ECO:0000313" key="2">
    <source>
        <dbReference type="EMBL" id="MEX3753284.1"/>
    </source>
</evidence>
<proteinExistence type="predicted"/>
<gene>
    <name evidence="2" type="ORF">AB3X84_25120</name>
</gene>
<sequence length="283" mass="30907">MFWQLETLERGYNLAANVLSLLRGNLAEDKDARETSMRRADETNAALLASVADMSDKLDGAVHSIVAQVTQKMEHDQLEKLGALFKTVKLAMELGQDAMLASAMTDISVQTEYAKSRLAEGKRDWLGPWMMSEALRIAALRTLVSGEKANAIISREALAFRTQILDYSRHSLLETFEKAPWLKIAQFVQGENEDLLALVTGEEVAANERAEVDVAFTGYSGRVHSIDVGVGASVEVGDCLLQYKGTAMTYLVSATVAGVISQIMVEVGDKLEPGAIIMKIVPR</sequence>
<dbReference type="Proteomes" id="UP001558535">
    <property type="component" value="Unassembled WGS sequence"/>
</dbReference>
<keyword evidence="3" id="KW-1185">Reference proteome</keyword>
<name>A0ABV3WJ60_9BURK</name>
<comment type="caution">
    <text evidence="2">The sequence shown here is derived from an EMBL/GenBank/DDBJ whole genome shotgun (WGS) entry which is preliminary data.</text>
</comment>
<dbReference type="EMBL" id="JBFPKE010000012">
    <property type="protein sequence ID" value="MEX3753284.1"/>
    <property type="molecule type" value="Genomic_DNA"/>
</dbReference>
<organism evidence="2 3">
    <name type="scientific">Paraburkholderia phenoliruptrix</name>
    <dbReference type="NCBI Taxonomy" id="252970"/>
    <lineage>
        <taxon>Bacteria</taxon>
        <taxon>Pseudomonadati</taxon>
        <taxon>Pseudomonadota</taxon>
        <taxon>Betaproteobacteria</taxon>
        <taxon>Burkholderiales</taxon>
        <taxon>Burkholderiaceae</taxon>
        <taxon>Paraburkholderia</taxon>
    </lineage>
</organism>
<feature type="domain" description="Lipoyl-binding" evidence="1">
    <location>
        <begin position="221"/>
        <end position="280"/>
    </location>
</feature>
<accession>A0ABV3WJ60</accession>
<protein>
    <submittedName>
        <fullName evidence="2">Biotin/lipoyl-containing protein</fullName>
    </submittedName>
</protein>
<dbReference type="InterPro" id="IPR000089">
    <property type="entry name" value="Biotin_lipoyl"/>
</dbReference>